<sequence length="188" mass="21136">MRPPIRQLKVILPLIRPPDPMPTFTILRHDYQAAAAPNASPGGTYFNVHLVNSRRNAHKDEIGPLKMKSALWTIFLIDYFSSLVLRFRLLICKSLTEDGTYGSWLLICESLTEDGTHGSRLLICESLTEDGTYGFRLLICKSLTEDGTYESRLLICESLTEDGTYGSRFFSILAFGSKVPVLWHFGSS</sequence>
<dbReference type="VEuPathDB" id="FungiDB:RhiirA1_495590"/>
<accession>A0A2I1HLK1</accession>
<name>A0A2I1HLK1_9GLOM</name>
<proteinExistence type="predicted"/>
<reference evidence="1 2" key="1">
    <citation type="submission" date="2015-10" db="EMBL/GenBank/DDBJ databases">
        <title>Genome analyses suggest a sexual origin of heterokaryosis in a supposedly ancient asexual fungus.</title>
        <authorList>
            <person name="Ropars J."/>
            <person name="Sedzielewska K."/>
            <person name="Noel J."/>
            <person name="Charron P."/>
            <person name="Farinelli L."/>
            <person name="Marton T."/>
            <person name="Kruger M."/>
            <person name="Pelin A."/>
            <person name="Brachmann A."/>
            <person name="Corradi N."/>
        </authorList>
    </citation>
    <scope>NUCLEOTIDE SEQUENCE [LARGE SCALE GENOMIC DNA]</scope>
    <source>
        <strain evidence="1 2">A4</strain>
    </source>
</reference>
<keyword evidence="2" id="KW-1185">Reference proteome</keyword>
<dbReference type="AlphaFoldDB" id="A0A2I1HLK1"/>
<dbReference type="EMBL" id="LLXI01003747">
    <property type="protein sequence ID" value="PKY59757.1"/>
    <property type="molecule type" value="Genomic_DNA"/>
</dbReference>
<dbReference type="VEuPathDB" id="FungiDB:FUN_022215"/>
<comment type="caution">
    <text evidence="1">The sequence shown here is derived from an EMBL/GenBank/DDBJ whole genome shotgun (WGS) entry which is preliminary data.</text>
</comment>
<feature type="non-terminal residue" evidence="1">
    <location>
        <position position="188"/>
    </location>
</feature>
<dbReference type="Proteomes" id="UP000234323">
    <property type="component" value="Unassembled WGS sequence"/>
</dbReference>
<evidence type="ECO:0000313" key="1">
    <source>
        <dbReference type="EMBL" id="PKY59757.1"/>
    </source>
</evidence>
<organism evidence="1 2">
    <name type="scientific">Rhizophagus irregularis</name>
    <dbReference type="NCBI Taxonomy" id="588596"/>
    <lineage>
        <taxon>Eukaryota</taxon>
        <taxon>Fungi</taxon>
        <taxon>Fungi incertae sedis</taxon>
        <taxon>Mucoromycota</taxon>
        <taxon>Glomeromycotina</taxon>
        <taxon>Glomeromycetes</taxon>
        <taxon>Glomerales</taxon>
        <taxon>Glomeraceae</taxon>
        <taxon>Rhizophagus</taxon>
    </lineage>
</organism>
<evidence type="ECO:0000313" key="2">
    <source>
        <dbReference type="Proteomes" id="UP000234323"/>
    </source>
</evidence>
<protein>
    <submittedName>
        <fullName evidence="1">Uncharacterized protein</fullName>
    </submittedName>
</protein>
<dbReference type="VEuPathDB" id="FungiDB:RhiirFUN_019206"/>
<gene>
    <name evidence="1" type="ORF">RhiirA4_430654</name>
</gene>